<dbReference type="EMBL" id="BARS01010062">
    <property type="protein sequence ID" value="GAF89302.1"/>
    <property type="molecule type" value="Genomic_DNA"/>
</dbReference>
<reference evidence="1" key="1">
    <citation type="journal article" date="2014" name="Front. Microbiol.">
        <title>High frequency of phylogenetically diverse reductive dehalogenase-homologous genes in deep subseafloor sedimentary metagenomes.</title>
        <authorList>
            <person name="Kawai M."/>
            <person name="Futagami T."/>
            <person name="Toyoda A."/>
            <person name="Takaki Y."/>
            <person name="Nishi S."/>
            <person name="Hori S."/>
            <person name="Arai W."/>
            <person name="Tsubouchi T."/>
            <person name="Morono Y."/>
            <person name="Uchiyama I."/>
            <person name="Ito T."/>
            <person name="Fujiyama A."/>
            <person name="Inagaki F."/>
            <person name="Takami H."/>
        </authorList>
    </citation>
    <scope>NUCLEOTIDE SEQUENCE</scope>
    <source>
        <strain evidence="1">Expedition CK06-06</strain>
    </source>
</reference>
<evidence type="ECO:0000313" key="1">
    <source>
        <dbReference type="EMBL" id="GAF89302.1"/>
    </source>
</evidence>
<accession>X0TME0</accession>
<comment type="caution">
    <text evidence="1">The sequence shown here is derived from an EMBL/GenBank/DDBJ whole genome shotgun (WGS) entry which is preliminary data.</text>
</comment>
<gene>
    <name evidence="1" type="ORF">S01H1_18763</name>
</gene>
<name>X0TME0_9ZZZZ</name>
<proteinExistence type="predicted"/>
<protein>
    <submittedName>
        <fullName evidence="1">Uncharacterized protein</fullName>
    </submittedName>
</protein>
<organism evidence="1">
    <name type="scientific">marine sediment metagenome</name>
    <dbReference type="NCBI Taxonomy" id="412755"/>
    <lineage>
        <taxon>unclassified sequences</taxon>
        <taxon>metagenomes</taxon>
        <taxon>ecological metagenomes</taxon>
    </lineage>
</organism>
<sequence>MSSPVSPPLRVETVDGATSGRPITTIKVTNGDLTISGSVATIDTSGGGGG</sequence>
<dbReference type="AlphaFoldDB" id="X0TME0"/>
<feature type="non-terminal residue" evidence="1">
    <location>
        <position position="50"/>
    </location>
</feature>